<organism evidence="3 4">
    <name type="scientific">Raphanus sativus</name>
    <name type="common">Radish</name>
    <name type="synonym">Raphanus raphanistrum var. sativus</name>
    <dbReference type="NCBI Taxonomy" id="3726"/>
    <lineage>
        <taxon>Eukaryota</taxon>
        <taxon>Viridiplantae</taxon>
        <taxon>Streptophyta</taxon>
        <taxon>Embryophyta</taxon>
        <taxon>Tracheophyta</taxon>
        <taxon>Spermatophyta</taxon>
        <taxon>Magnoliopsida</taxon>
        <taxon>eudicotyledons</taxon>
        <taxon>Gunneridae</taxon>
        <taxon>Pentapetalae</taxon>
        <taxon>rosids</taxon>
        <taxon>malvids</taxon>
        <taxon>Brassicales</taxon>
        <taxon>Brassicaceae</taxon>
        <taxon>Brassiceae</taxon>
        <taxon>Raphanus</taxon>
    </lineage>
</organism>
<accession>A0A9W3C3K7</accession>
<dbReference type="GeneID" id="130497430"/>
<dbReference type="PANTHER" id="PTHR45023">
    <property type="match status" value="1"/>
</dbReference>
<feature type="compositionally biased region" description="Low complexity" evidence="1">
    <location>
        <begin position="79"/>
        <end position="90"/>
    </location>
</feature>
<reference evidence="3" key="1">
    <citation type="journal article" date="2019" name="Database">
        <title>The radish genome database (RadishGD): an integrated information resource for radish genomics.</title>
        <authorList>
            <person name="Yu H.J."/>
            <person name="Baek S."/>
            <person name="Lee Y.J."/>
            <person name="Cho A."/>
            <person name="Mun J.H."/>
        </authorList>
    </citation>
    <scope>NUCLEOTIDE SEQUENCE [LARGE SCALE GENOMIC DNA]</scope>
    <source>
        <strain evidence="3">cv. WK10039</strain>
    </source>
</reference>
<feature type="domain" description="No apical meristem-associated C-terminal" evidence="2">
    <location>
        <begin position="43"/>
        <end position="167"/>
    </location>
</feature>
<dbReference type="PANTHER" id="PTHR45023:SF4">
    <property type="entry name" value="GLYCINE-RICH PROTEIN-RELATED"/>
    <property type="match status" value="1"/>
</dbReference>
<dbReference type="Proteomes" id="UP000504610">
    <property type="component" value="Chromosome 1"/>
</dbReference>
<dbReference type="InterPro" id="IPR029466">
    <property type="entry name" value="NAM-associated_C"/>
</dbReference>
<keyword evidence="3" id="KW-1185">Reference proteome</keyword>
<gene>
    <name evidence="4" type="primary">LOC130497430</name>
</gene>
<dbReference type="Pfam" id="PF14303">
    <property type="entry name" value="NAM-associated"/>
    <property type="match status" value="1"/>
</dbReference>
<evidence type="ECO:0000256" key="1">
    <source>
        <dbReference type="SAM" id="MobiDB-lite"/>
    </source>
</evidence>
<proteinExistence type="predicted"/>
<sequence length="208" mass="23565">MNDMVSKFCGAYEAATRDRTSGMNEDDVLKRAHDLFLNNHKTKFTFEHAWKELRGDQKWCLLSVNGSSSKRTKFDDGSHSASSHAATSASVDAEGTRRPPGVKAAKARAKRLLVEEKEVVDFNNMWSIKKEDLAIKEKITKMKLLESLVNKQVPLDEDEEVLRKKTRKRVDELTGVECKRCLVVECKTKMSCSGVVSRTKKWSARDVL</sequence>
<evidence type="ECO:0000259" key="2">
    <source>
        <dbReference type="Pfam" id="PF14303"/>
    </source>
</evidence>
<evidence type="ECO:0000313" key="3">
    <source>
        <dbReference type="Proteomes" id="UP000504610"/>
    </source>
</evidence>
<dbReference type="OrthoDB" id="1105806at2759"/>
<evidence type="ECO:0000313" key="4">
    <source>
        <dbReference type="RefSeq" id="XP_056846191.1"/>
    </source>
</evidence>
<reference evidence="4" key="2">
    <citation type="submission" date="2025-08" db="UniProtKB">
        <authorList>
            <consortium name="RefSeq"/>
        </authorList>
    </citation>
    <scope>IDENTIFICATION</scope>
    <source>
        <tissue evidence="4">Leaf</tissue>
    </source>
</reference>
<protein>
    <submittedName>
        <fullName evidence="4">Glutathione S-transferase T3-like</fullName>
    </submittedName>
</protein>
<dbReference type="KEGG" id="rsz:130497430"/>
<feature type="region of interest" description="Disordered" evidence="1">
    <location>
        <begin position="71"/>
        <end position="102"/>
    </location>
</feature>
<dbReference type="RefSeq" id="XP_056846191.1">
    <property type="nucleotide sequence ID" value="XM_056990211.1"/>
</dbReference>
<dbReference type="AlphaFoldDB" id="A0A9W3C3K7"/>
<name>A0A9W3C3K7_RAPSA</name>